<comment type="similarity">
    <text evidence="1 2">Belongs to the UPF0301 (AlgH) family.</text>
</comment>
<dbReference type="AlphaFoldDB" id="A0A0C4WKD5"/>
<keyword evidence="4" id="KW-1185">Reference proteome</keyword>
<dbReference type="KEGG" id="acx:Achr_38360"/>
<evidence type="ECO:0000313" key="4">
    <source>
        <dbReference type="Proteomes" id="UP000068210"/>
    </source>
</evidence>
<accession>A0A0C4WKD5</accession>
<dbReference type="GO" id="GO:0005829">
    <property type="term" value="C:cytosol"/>
    <property type="evidence" value="ECO:0007669"/>
    <property type="project" value="TreeGrafter"/>
</dbReference>
<dbReference type="EMBL" id="CP010415">
    <property type="protein sequence ID" value="AJE23223.1"/>
    <property type="molecule type" value="Genomic_DNA"/>
</dbReference>
<dbReference type="HOGENOM" id="CLU_057596_1_0_6"/>
<dbReference type="STRING" id="1328314.Achr_38360"/>
<proteinExistence type="inferred from homology"/>
<dbReference type="HAMAP" id="MF_00758">
    <property type="entry name" value="UPF0301"/>
    <property type="match status" value="1"/>
</dbReference>
<organism evidence="3 4">
    <name type="scientific">Azotobacter chroococcum NCIMB 8003</name>
    <dbReference type="NCBI Taxonomy" id="1328314"/>
    <lineage>
        <taxon>Bacteria</taxon>
        <taxon>Pseudomonadati</taxon>
        <taxon>Pseudomonadota</taxon>
        <taxon>Gammaproteobacteria</taxon>
        <taxon>Pseudomonadales</taxon>
        <taxon>Pseudomonadaceae</taxon>
        <taxon>Azotobacter</taxon>
    </lineage>
</organism>
<dbReference type="PANTHER" id="PTHR30327">
    <property type="entry name" value="UNCHARACTERIZED PROTEIN YQGE"/>
    <property type="match status" value="1"/>
</dbReference>
<dbReference type="Pfam" id="PF02622">
    <property type="entry name" value="DUF179"/>
    <property type="match status" value="1"/>
</dbReference>
<evidence type="ECO:0000256" key="1">
    <source>
        <dbReference type="ARBA" id="ARBA00009600"/>
    </source>
</evidence>
<dbReference type="Proteomes" id="UP000068210">
    <property type="component" value="Chromosome"/>
</dbReference>
<dbReference type="Gene3D" id="3.40.1740.10">
    <property type="entry name" value="VC0467-like"/>
    <property type="match status" value="1"/>
</dbReference>
<reference evidence="3 4" key="1">
    <citation type="journal article" date="2015" name="PLoS ONE">
        <title>Azotobacter Genomes: The Genome of Azotobacter chroococcum NCIMB 8003 (ATCC 4412).</title>
        <authorList>
            <person name="Robson R.L."/>
            <person name="Jones R."/>
            <person name="Robson R.M."/>
            <person name="Schwartz A."/>
            <person name="Richardson T.H."/>
        </authorList>
    </citation>
    <scope>NUCLEOTIDE SEQUENCE [LARGE SCALE GENOMIC DNA]</scope>
    <source>
        <strain evidence="3 4">NCIMB 8003</strain>
    </source>
</reference>
<sequence>MKMNTAPQYLKNHFLIAMPHMADPNFAQALVYLVDHNEQGAMGLVVNRPSELDLGQVLAQLSPDSPTLEARRGLPIYTGGPVQTDRGFVLHAPGYRFQATLELDGLALSTSQDTLLAIADGSGPARCLIALGYAGWDAGQLEAELLQNTWLTCPADPAILFDTPAEQRLPAAAAHLGINLALLTSQAGHA</sequence>
<dbReference type="SUPFAM" id="SSF143456">
    <property type="entry name" value="VC0467-like"/>
    <property type="match status" value="1"/>
</dbReference>
<evidence type="ECO:0000313" key="3">
    <source>
        <dbReference type="EMBL" id="AJE23223.1"/>
    </source>
</evidence>
<gene>
    <name evidence="3" type="ORF">Achr_38360</name>
</gene>
<dbReference type="InterPro" id="IPR003774">
    <property type="entry name" value="AlgH-like"/>
</dbReference>
<evidence type="ECO:0000256" key="2">
    <source>
        <dbReference type="HAMAP-Rule" id="MF_00758"/>
    </source>
</evidence>
<dbReference type="PANTHER" id="PTHR30327:SF1">
    <property type="entry name" value="UPF0301 PROTEIN YQGE"/>
    <property type="match status" value="1"/>
</dbReference>
<protein>
    <recommendedName>
        <fullName evidence="2">UPF0301 protein Achr_38360</fullName>
    </recommendedName>
</protein>
<name>A0A0C4WKD5_9GAMM</name>
<dbReference type="NCBIfam" id="NF001266">
    <property type="entry name" value="PRK00228.1-1"/>
    <property type="match status" value="1"/>
</dbReference>